<protein>
    <submittedName>
        <fullName evidence="1">Uncharacterized protein</fullName>
    </submittedName>
</protein>
<evidence type="ECO:0000313" key="2">
    <source>
        <dbReference type="Proteomes" id="UP000531216"/>
    </source>
</evidence>
<keyword evidence="2" id="KW-1185">Reference proteome</keyword>
<evidence type="ECO:0000313" key="1">
    <source>
        <dbReference type="EMBL" id="MBB3937918.1"/>
    </source>
</evidence>
<dbReference type="AlphaFoldDB" id="A0A7W6BZ90"/>
<accession>A0A7W6BZ90</accession>
<comment type="caution">
    <text evidence="1">The sequence shown here is derived from an EMBL/GenBank/DDBJ whole genome shotgun (WGS) entry which is preliminary data.</text>
</comment>
<sequence length="63" mass="7135">MRALLLREAHEALISERSITCQTCPAPIEAERDGEKHCRGCQSYWDDVAAGLFDDHSDLWSDD</sequence>
<name>A0A7W6BZ90_9HYPH</name>
<dbReference type="Proteomes" id="UP000531216">
    <property type="component" value="Unassembled WGS sequence"/>
</dbReference>
<proteinExistence type="predicted"/>
<dbReference type="RefSeq" id="WP_090966183.1">
    <property type="nucleotide sequence ID" value="NZ_FOOA01000025.1"/>
</dbReference>
<organism evidence="1 2">
    <name type="scientific">Aureimonas phyllosphaerae</name>
    <dbReference type="NCBI Taxonomy" id="1166078"/>
    <lineage>
        <taxon>Bacteria</taxon>
        <taxon>Pseudomonadati</taxon>
        <taxon>Pseudomonadota</taxon>
        <taxon>Alphaproteobacteria</taxon>
        <taxon>Hyphomicrobiales</taxon>
        <taxon>Aurantimonadaceae</taxon>
        <taxon>Aureimonas</taxon>
    </lineage>
</organism>
<reference evidence="1 2" key="1">
    <citation type="submission" date="2020-08" db="EMBL/GenBank/DDBJ databases">
        <title>Genomic Encyclopedia of Type Strains, Phase IV (KMG-IV): sequencing the most valuable type-strain genomes for metagenomic binning, comparative biology and taxonomic classification.</title>
        <authorList>
            <person name="Goeker M."/>
        </authorList>
    </citation>
    <scope>NUCLEOTIDE SEQUENCE [LARGE SCALE GENOMIC DNA]</scope>
    <source>
        <strain evidence="1 2">DSM 25024</strain>
    </source>
</reference>
<dbReference type="EMBL" id="JACIDO010000013">
    <property type="protein sequence ID" value="MBB3937918.1"/>
    <property type="molecule type" value="Genomic_DNA"/>
</dbReference>
<gene>
    <name evidence="1" type="ORF">GGR05_004087</name>
</gene>